<evidence type="ECO:0000313" key="4">
    <source>
        <dbReference type="Proteomes" id="UP000510647"/>
    </source>
</evidence>
<keyword evidence="4" id="KW-1185">Reference proteome</keyword>
<name>A0A7H9HLV3_9SACH</name>
<accession>A0A7H9HLV3</accession>
<dbReference type="GO" id="GO:0036503">
    <property type="term" value="P:ERAD pathway"/>
    <property type="evidence" value="ECO:0007669"/>
    <property type="project" value="TreeGrafter"/>
</dbReference>
<dbReference type="PANTHER" id="PTHR23322:SF1">
    <property type="entry name" value="FAS-ASSOCIATED FACTOR 2"/>
    <property type="match status" value="1"/>
</dbReference>
<gene>
    <name evidence="3" type="ORF">HG537_0A05570</name>
</gene>
<dbReference type="EMBL" id="CP059267">
    <property type="protein sequence ID" value="QLQ78310.1"/>
    <property type="molecule type" value="Genomic_DNA"/>
</dbReference>
<dbReference type="SUPFAM" id="SSF54236">
    <property type="entry name" value="Ubiquitin-like"/>
    <property type="match status" value="1"/>
</dbReference>
<dbReference type="Proteomes" id="UP000510647">
    <property type="component" value="Chromosome 1"/>
</dbReference>
<dbReference type="Gene3D" id="3.10.20.90">
    <property type="entry name" value="Phosphatidylinositol 3-kinase Catalytic Subunit, Chain A, domain 1"/>
    <property type="match status" value="1"/>
</dbReference>
<dbReference type="Gene3D" id="1.10.8.10">
    <property type="entry name" value="DNA helicase RuvA subunit, C-terminal domain"/>
    <property type="match status" value="1"/>
</dbReference>
<evidence type="ECO:0000313" key="3">
    <source>
        <dbReference type="EMBL" id="QLQ78310.1"/>
    </source>
</evidence>
<dbReference type="AlphaFoldDB" id="A0A7H9HLV3"/>
<dbReference type="CDD" id="cd14273">
    <property type="entry name" value="UBA_TAP-C_like"/>
    <property type="match status" value="1"/>
</dbReference>
<proteinExistence type="predicted"/>
<dbReference type="InterPro" id="IPR001012">
    <property type="entry name" value="UBX_dom"/>
</dbReference>
<evidence type="ECO:0000259" key="2">
    <source>
        <dbReference type="PROSITE" id="PS50033"/>
    </source>
</evidence>
<dbReference type="SUPFAM" id="SSF52833">
    <property type="entry name" value="Thioredoxin-like"/>
    <property type="match status" value="1"/>
</dbReference>
<organism evidence="3 4">
    <name type="scientific">Torulaspora globosa</name>
    <dbReference type="NCBI Taxonomy" id="48254"/>
    <lineage>
        <taxon>Eukaryota</taxon>
        <taxon>Fungi</taxon>
        <taxon>Dikarya</taxon>
        <taxon>Ascomycota</taxon>
        <taxon>Saccharomycotina</taxon>
        <taxon>Saccharomycetes</taxon>
        <taxon>Saccharomycetales</taxon>
        <taxon>Saccharomycetaceae</taxon>
        <taxon>Torulaspora</taxon>
    </lineage>
</organism>
<dbReference type="InterPro" id="IPR029071">
    <property type="entry name" value="Ubiquitin-like_domsf"/>
</dbReference>
<dbReference type="PANTHER" id="PTHR23322">
    <property type="entry name" value="FAS-ASSOCIATED PROTEIN"/>
    <property type="match status" value="1"/>
</dbReference>
<dbReference type="GO" id="GO:0043130">
    <property type="term" value="F:ubiquitin binding"/>
    <property type="evidence" value="ECO:0007669"/>
    <property type="project" value="TreeGrafter"/>
</dbReference>
<feature type="domain" description="UBX" evidence="2">
    <location>
        <begin position="435"/>
        <end position="466"/>
    </location>
</feature>
<feature type="coiled-coil region" evidence="1">
    <location>
        <begin position="351"/>
        <end position="417"/>
    </location>
</feature>
<dbReference type="InterPro" id="IPR050730">
    <property type="entry name" value="UBX_domain-protein"/>
</dbReference>
<dbReference type="GO" id="GO:0005783">
    <property type="term" value="C:endoplasmic reticulum"/>
    <property type="evidence" value="ECO:0007669"/>
    <property type="project" value="TreeGrafter"/>
</dbReference>
<evidence type="ECO:0000256" key="1">
    <source>
        <dbReference type="SAM" id="Coils"/>
    </source>
</evidence>
<keyword evidence="1" id="KW-0175">Coiled coil</keyword>
<dbReference type="OrthoDB" id="1026733at2759"/>
<dbReference type="PROSITE" id="PS50033">
    <property type="entry name" value="UBX"/>
    <property type="match status" value="1"/>
</dbReference>
<dbReference type="InterPro" id="IPR036249">
    <property type="entry name" value="Thioredoxin-like_sf"/>
</dbReference>
<reference evidence="3 4" key="1">
    <citation type="submission" date="2020-06" db="EMBL/GenBank/DDBJ databases">
        <title>The yeast mating-type switching endonuclease HO is a domesticated member of an unorthodox homing genetic element family.</title>
        <authorList>
            <person name="Coughlan A.Y."/>
            <person name="Lombardi L."/>
            <person name="Braun-Galleani S."/>
            <person name="Martos A.R."/>
            <person name="Galeote V."/>
            <person name="Bigey F."/>
            <person name="Dequin S."/>
            <person name="Byrne K.P."/>
            <person name="Wolfe K.H."/>
        </authorList>
    </citation>
    <scope>NUCLEOTIDE SEQUENCE [LARGE SCALE GENOMIC DNA]</scope>
    <source>
        <strain evidence="3 4">CBS2947</strain>
    </source>
</reference>
<dbReference type="Pfam" id="PF14555">
    <property type="entry name" value="UBA_4"/>
    <property type="match status" value="1"/>
</dbReference>
<sequence>MPMVRHNDEEYHLSHEEEEKLNEFRSITNFAEDDLPLIIRLLQNYGWHLERALGFYFDGDWKNSVTSTGLPEIPVRPPTPAATPSVGFREPFVVSETRMIPSLHTVKPLPENFREHFSVVGLSGKSGDVWKITSQQSPLLIILMFIPRILVKLGARILFLLWSLITFGFQSHVDERTRVCKVPDMPKKEPRSLKEVLPQHIDEKNLSRLNGLISDLSFNEALKVCQEEFKYLLVIVVGDVTDVDAPDFNSQRFLSKVLSNPAVISLLEKYKDELIIYLRSADELETWLVAQQLHVKYTPECLLIANVLNSNGSLNGVTRLSVLSKVRLSSPKKFENSLKVSLERFHPELVVSRTEQAELRLAREIKKLQDTAYEASLEQDRVKEQERILKEQQEHELKKSEQEREKSKKIKETLKHLTWLQSCIEVANQELSSSDTEEIATLQIRTSNGQRFVKKFASNTSLRSLYVNIGCHLYLQKYTNDSKEWASNMIKKIESLTQNGSVLCFRESSLPHQNANIDALAEIIDDELSKLALERCTNLEFDFELVSPFPREKISVNERLVIKDVAQLWPNGSLLVEDIIDESDDDEDDDEAESSDE</sequence>
<dbReference type="Pfam" id="PF00789">
    <property type="entry name" value="UBX"/>
    <property type="match status" value="1"/>
</dbReference>
<protein>
    <recommendedName>
        <fullName evidence="2">UBX domain-containing protein</fullName>
    </recommendedName>
</protein>
<dbReference type="SMART" id="SM00166">
    <property type="entry name" value="UBX"/>
    <property type="match status" value="1"/>
</dbReference>